<evidence type="ECO:0000256" key="7">
    <source>
        <dbReference type="ARBA" id="ARBA00047303"/>
    </source>
</evidence>
<dbReference type="EC" id="2.7.7.102" evidence="6"/>
<sequence length="519" mass="58625">MANKRSSKWDLEAAVANIRQLPIDFKSSIFGPTAVRKVFFRQDEALEFARPYGSDMMVFSYESDCLGQAGPRMFLACSVQSFFHYYCQMPQSARCHYEVIAVDKPAKLYLDLEFSIPANPEKNGPDAAAVFVTAVCAALDLFYHIPVQTDEILILDASTPKKFSQHVIVNNPRVMFASNVEQGPLIRLIIDALEIFSGLRETIPTDTDDCHRPTNCTSCQSAIKRLIEQAFPSANISPSTAKSCFVLPAAVGSAVERPTSVSICDSGVYTRNRNFRVAGSRKLNGLSVLWPVGVREPSLSKIWPTCVSWARTLVTFFPSEPLSTLICPVIDCTCTQKLFAPPRIPSCCSQDMTPIQVPLNHNILTPELTGFVESVLEHWFERGRKCQPVQRPYRVEPYRMKPWRVNRITSSRFTVSVDKMRFCERIEREHRSNHIMLVFDLLEGCYYQRCLDPDCRALDYRSPTYPIPQSVLRSKPIQDAHFSIPQKPAESSFEEPMVTEEDRLLCAVLDECEPKCSSS</sequence>
<keyword evidence="3" id="KW-0808">Transferase</keyword>
<evidence type="ECO:0000256" key="3">
    <source>
        <dbReference type="ARBA" id="ARBA00022932"/>
    </source>
</evidence>
<evidence type="ECO:0000256" key="4">
    <source>
        <dbReference type="ARBA" id="ARBA00026139"/>
    </source>
</evidence>
<keyword evidence="3" id="KW-0239">DNA-directed DNA polymerase</keyword>
<dbReference type="GO" id="GO:0042276">
    <property type="term" value="P:error-prone translesion synthesis"/>
    <property type="evidence" value="ECO:0007669"/>
    <property type="project" value="InterPro"/>
</dbReference>
<dbReference type="EC" id="2.7.7.7" evidence="2"/>
<dbReference type="Pfam" id="PF03121">
    <property type="entry name" value="Herpes_UL52"/>
    <property type="match status" value="1"/>
</dbReference>
<dbReference type="AlphaFoldDB" id="A0A504YD21"/>
<evidence type="ECO:0000256" key="1">
    <source>
        <dbReference type="ARBA" id="ARBA00009762"/>
    </source>
</evidence>
<dbReference type="GO" id="GO:0006264">
    <property type="term" value="P:mitochondrial DNA replication"/>
    <property type="evidence" value="ECO:0007669"/>
    <property type="project" value="TreeGrafter"/>
</dbReference>
<comment type="similarity">
    <text evidence="1">Belongs to the eukaryotic-type primase small subunit family.</text>
</comment>
<evidence type="ECO:0000256" key="2">
    <source>
        <dbReference type="ARBA" id="ARBA00012417"/>
    </source>
</evidence>
<evidence type="ECO:0000256" key="5">
    <source>
        <dbReference type="ARBA" id="ARBA00044677"/>
    </source>
</evidence>
<dbReference type="PANTHER" id="PTHR31399:SF0">
    <property type="entry name" value="DNA-DIRECTED PRIMASE_POLYMERASE PROTEIN"/>
    <property type="match status" value="1"/>
</dbReference>
<dbReference type="STRING" id="46835.A0A504YD21"/>
<accession>A0A504YD21</accession>
<dbReference type="PANTHER" id="PTHR31399">
    <property type="entry name" value="DNA-DIRECTED PRIMASE / POLYMERASE PROTEIN"/>
    <property type="match status" value="1"/>
</dbReference>
<comment type="caution">
    <text evidence="8">The sequence shown here is derived from an EMBL/GenBank/DDBJ whole genome shotgun (WGS) entry which is preliminary data.</text>
</comment>
<dbReference type="GO" id="GO:0003682">
    <property type="term" value="F:chromatin binding"/>
    <property type="evidence" value="ECO:0007669"/>
    <property type="project" value="TreeGrafter"/>
</dbReference>
<gene>
    <name evidence="8" type="ORF">FGIG_05475</name>
</gene>
<organism evidence="8 9">
    <name type="scientific">Fasciola gigantica</name>
    <name type="common">Giant liver fluke</name>
    <dbReference type="NCBI Taxonomy" id="46835"/>
    <lineage>
        <taxon>Eukaryota</taxon>
        <taxon>Metazoa</taxon>
        <taxon>Spiralia</taxon>
        <taxon>Lophotrochozoa</taxon>
        <taxon>Platyhelminthes</taxon>
        <taxon>Trematoda</taxon>
        <taxon>Digenea</taxon>
        <taxon>Plagiorchiida</taxon>
        <taxon>Echinostomata</taxon>
        <taxon>Echinostomatoidea</taxon>
        <taxon>Fasciolidae</taxon>
        <taxon>Fasciola</taxon>
    </lineage>
</organism>
<dbReference type="Proteomes" id="UP000316759">
    <property type="component" value="Unassembled WGS sequence"/>
</dbReference>
<dbReference type="GO" id="GO:0005759">
    <property type="term" value="C:mitochondrial matrix"/>
    <property type="evidence" value="ECO:0007669"/>
    <property type="project" value="TreeGrafter"/>
</dbReference>
<protein>
    <recommendedName>
        <fullName evidence="4">DNA-directed primase/polymerase protein</fullName>
        <ecNumber evidence="6">2.7.7.102</ecNumber>
        <ecNumber evidence="2">2.7.7.7</ecNumber>
    </recommendedName>
</protein>
<keyword evidence="9" id="KW-1185">Reference proteome</keyword>
<dbReference type="InterPro" id="IPR044917">
    <property type="entry name" value="PRIMPOL"/>
</dbReference>
<keyword evidence="3" id="KW-0548">Nucleotidyltransferase</keyword>
<dbReference type="GO" id="GO:0005634">
    <property type="term" value="C:nucleus"/>
    <property type="evidence" value="ECO:0007669"/>
    <property type="project" value="TreeGrafter"/>
</dbReference>
<evidence type="ECO:0000313" key="9">
    <source>
        <dbReference type="Proteomes" id="UP000316759"/>
    </source>
</evidence>
<comment type="catalytic activity">
    <reaction evidence="5">
        <text>ssDNA + n NTP = ssDNA/pppN(pN)n-1 hybrid + (n-1) diphosphate.</text>
        <dbReference type="EC" id="2.7.7.102"/>
    </reaction>
</comment>
<dbReference type="GO" id="GO:0031297">
    <property type="term" value="P:replication fork processing"/>
    <property type="evidence" value="ECO:0007669"/>
    <property type="project" value="TreeGrafter"/>
</dbReference>
<dbReference type="EMBL" id="SUNJ01014320">
    <property type="protein sequence ID" value="TPP56568.1"/>
    <property type="molecule type" value="Genomic_DNA"/>
</dbReference>
<dbReference type="GO" id="GO:0003887">
    <property type="term" value="F:DNA-directed DNA polymerase activity"/>
    <property type="evidence" value="ECO:0007669"/>
    <property type="project" value="UniProtKB-KW"/>
</dbReference>
<dbReference type="OrthoDB" id="5988181at2759"/>
<dbReference type="GO" id="GO:0009411">
    <property type="term" value="P:response to UV"/>
    <property type="evidence" value="ECO:0007669"/>
    <property type="project" value="TreeGrafter"/>
</dbReference>
<evidence type="ECO:0000256" key="6">
    <source>
        <dbReference type="ARBA" id="ARBA00044768"/>
    </source>
</evidence>
<name>A0A504YD21_FASGI</name>
<comment type="catalytic activity">
    <reaction evidence="7">
        <text>DNA(n) + a 2'-deoxyribonucleoside 5'-triphosphate = DNA(n+1) + diphosphate</text>
        <dbReference type="Rhea" id="RHEA:22508"/>
        <dbReference type="Rhea" id="RHEA-COMP:17339"/>
        <dbReference type="Rhea" id="RHEA-COMP:17340"/>
        <dbReference type="ChEBI" id="CHEBI:33019"/>
        <dbReference type="ChEBI" id="CHEBI:61560"/>
        <dbReference type="ChEBI" id="CHEBI:173112"/>
        <dbReference type="EC" id="2.7.7.7"/>
    </reaction>
    <physiologicalReaction direction="left-to-right" evidence="7">
        <dbReference type="Rhea" id="RHEA:22509"/>
    </physiologicalReaction>
</comment>
<evidence type="ECO:0000313" key="8">
    <source>
        <dbReference type="EMBL" id="TPP56568.1"/>
    </source>
</evidence>
<proteinExistence type="inferred from homology"/>
<reference evidence="8 9" key="1">
    <citation type="submission" date="2019-04" db="EMBL/GenBank/DDBJ databases">
        <title>Annotation for the trematode Fasciola gigantica.</title>
        <authorList>
            <person name="Choi Y.-J."/>
        </authorList>
    </citation>
    <scope>NUCLEOTIDE SEQUENCE [LARGE SCALE GENOMIC DNA]</scope>
    <source>
        <strain evidence="8">Uganda_cow_1</strain>
    </source>
</reference>